<dbReference type="AlphaFoldDB" id="A0A852TME9"/>
<dbReference type="EMBL" id="JACCBX010000020">
    <property type="protein sequence ID" value="NYE09321.1"/>
    <property type="molecule type" value="Genomic_DNA"/>
</dbReference>
<comment type="caution">
    <text evidence="3">The sequence shown here is derived from an EMBL/GenBank/DDBJ whole genome shotgun (WGS) entry which is preliminary data.</text>
</comment>
<feature type="compositionally biased region" description="Basic and acidic residues" evidence="1">
    <location>
        <begin position="150"/>
        <end position="173"/>
    </location>
</feature>
<feature type="region of interest" description="Disordered" evidence="1">
    <location>
        <begin position="100"/>
        <end position="273"/>
    </location>
</feature>
<sequence length="338" mass="36411">MNLRHLFISGLIVGAAMFLPGNVFAEENELSVPQNSQKAPGQVSPSVGIHNATVKSDVPAKEEAIVGPAAVKPDVPAKEEAIVGPTTVKPNVPAKEEAVAAPNPAMNNQGGVKQQPSKVSPTNPAIHKSSAASQKLHDQAKGNVQSALNKTEKSVNEARDPEKVAAVEEHNNGLEKNTPTPKNGSRNSDLDSLHNSETEVKKQVYPASFEPQGKDTDLSVVKKENRSEPLMQESQEKSGIPSAEEKIPKVSEVPNPTQRTGSNGGPSNDRGSQGLNTISFLDKWFVWNPYYEIQLVQSYLSQHTWLNNQWVNAPPSPPPIAAPFYLTFTVNLATSNDK</sequence>
<feature type="signal peptide" evidence="2">
    <location>
        <begin position="1"/>
        <end position="25"/>
    </location>
</feature>
<feature type="compositionally biased region" description="Polar residues" evidence="1">
    <location>
        <begin position="254"/>
        <end position="273"/>
    </location>
</feature>
<evidence type="ECO:0000313" key="4">
    <source>
        <dbReference type="Proteomes" id="UP000548423"/>
    </source>
</evidence>
<reference evidence="4" key="2">
    <citation type="submission" date="2020-08" db="EMBL/GenBank/DDBJ databases">
        <title>The Agave Microbiome: Exploring the role of microbial communities in plant adaptations to desert environments.</title>
        <authorList>
            <person name="Partida-Martinez L.P."/>
        </authorList>
    </citation>
    <scope>NUCLEOTIDE SEQUENCE [LARGE SCALE GENOMIC DNA]</scope>
    <source>
        <strain evidence="4">AT2.8</strain>
    </source>
</reference>
<evidence type="ECO:0000313" key="3">
    <source>
        <dbReference type="EMBL" id="NYE09321.1"/>
    </source>
</evidence>
<reference evidence="4" key="1">
    <citation type="submission" date="2020-07" db="EMBL/GenBank/DDBJ databases">
        <authorList>
            <person name="Partida-Martinez L."/>
            <person name="Huntemann M."/>
            <person name="Clum A."/>
            <person name="Wang J."/>
            <person name="Palaniappan K."/>
            <person name="Ritter S."/>
            <person name="Chen I.-M."/>
            <person name="Stamatis D."/>
            <person name="Reddy T."/>
            <person name="O'Malley R."/>
            <person name="Daum C."/>
            <person name="Shapiro N."/>
            <person name="Ivanova N."/>
            <person name="Kyrpides N."/>
            <person name="Woyke T."/>
        </authorList>
    </citation>
    <scope>NUCLEOTIDE SEQUENCE [LARGE SCALE GENOMIC DNA]</scope>
    <source>
        <strain evidence="4">AT2.8</strain>
    </source>
</reference>
<dbReference type="Proteomes" id="UP000548423">
    <property type="component" value="Unassembled WGS sequence"/>
</dbReference>
<evidence type="ECO:0000256" key="2">
    <source>
        <dbReference type="SAM" id="SignalP"/>
    </source>
</evidence>
<feature type="compositionally biased region" description="Basic and acidic residues" evidence="1">
    <location>
        <begin position="188"/>
        <end position="202"/>
    </location>
</feature>
<evidence type="ECO:0000256" key="1">
    <source>
        <dbReference type="SAM" id="MobiDB-lite"/>
    </source>
</evidence>
<keyword evidence="2" id="KW-0732">Signal</keyword>
<name>A0A852TME9_9BACI</name>
<proteinExistence type="predicted"/>
<gene>
    <name evidence="3" type="ORF">F4694_006192</name>
</gene>
<protein>
    <submittedName>
        <fullName evidence="3">Uncharacterized protein</fullName>
    </submittedName>
</protein>
<accession>A0A852TME9</accession>
<feature type="compositionally biased region" description="Polar residues" evidence="1">
    <location>
        <begin position="105"/>
        <end position="123"/>
    </location>
</feature>
<feature type="compositionally biased region" description="Polar residues" evidence="1">
    <location>
        <begin position="174"/>
        <end position="187"/>
    </location>
</feature>
<feature type="chain" id="PRO_5032385838" evidence="2">
    <location>
        <begin position="26"/>
        <end position="338"/>
    </location>
</feature>
<feature type="compositionally biased region" description="Basic and acidic residues" evidence="1">
    <location>
        <begin position="212"/>
        <end position="227"/>
    </location>
</feature>
<organism evidence="3 4">
    <name type="scientific">Neobacillus niacini</name>
    <dbReference type="NCBI Taxonomy" id="86668"/>
    <lineage>
        <taxon>Bacteria</taxon>
        <taxon>Bacillati</taxon>
        <taxon>Bacillota</taxon>
        <taxon>Bacilli</taxon>
        <taxon>Bacillales</taxon>
        <taxon>Bacillaceae</taxon>
        <taxon>Neobacillus</taxon>
    </lineage>
</organism>